<evidence type="ECO:0000313" key="9">
    <source>
        <dbReference type="EMBL" id="PSB43918.1"/>
    </source>
</evidence>
<comment type="function">
    <text evidence="7">Plays a role in the regulation of phosphate uptake.</text>
</comment>
<evidence type="ECO:0000256" key="3">
    <source>
        <dbReference type="ARBA" id="ARBA00011738"/>
    </source>
</evidence>
<dbReference type="SUPFAM" id="SSF109755">
    <property type="entry name" value="PhoU-like"/>
    <property type="match status" value="1"/>
</dbReference>
<dbReference type="Proteomes" id="UP000238937">
    <property type="component" value="Unassembled WGS sequence"/>
</dbReference>
<evidence type="ECO:0000256" key="2">
    <source>
        <dbReference type="ARBA" id="ARBA00008107"/>
    </source>
</evidence>
<evidence type="ECO:0000313" key="10">
    <source>
        <dbReference type="Proteomes" id="UP000238937"/>
    </source>
</evidence>
<keyword evidence="4 7" id="KW-0813">Transport</keyword>
<dbReference type="PANTHER" id="PTHR42930">
    <property type="entry name" value="PHOSPHATE-SPECIFIC TRANSPORT SYSTEM ACCESSORY PROTEIN PHOU"/>
    <property type="match status" value="1"/>
</dbReference>
<evidence type="ECO:0000256" key="7">
    <source>
        <dbReference type="PIRNR" id="PIRNR003107"/>
    </source>
</evidence>
<evidence type="ECO:0000256" key="4">
    <source>
        <dbReference type="ARBA" id="ARBA00022448"/>
    </source>
</evidence>
<dbReference type="EMBL" id="PVWO01000537">
    <property type="protein sequence ID" value="PSB43918.1"/>
    <property type="molecule type" value="Genomic_DNA"/>
</dbReference>
<dbReference type="InterPro" id="IPR038078">
    <property type="entry name" value="PhoU-like_sf"/>
</dbReference>
<gene>
    <name evidence="9" type="primary">phoU</name>
    <name evidence="9" type="ORF">C7B77_25925</name>
</gene>
<dbReference type="RefSeq" id="WP_106311790.1">
    <property type="nucleotide sequence ID" value="NZ_PVWO01000537.1"/>
</dbReference>
<accession>A0A2T1FG51</accession>
<evidence type="ECO:0000256" key="1">
    <source>
        <dbReference type="ARBA" id="ARBA00004496"/>
    </source>
</evidence>
<name>A0A2T1FG51_9CYAN</name>
<dbReference type="NCBIfam" id="TIGR02135">
    <property type="entry name" value="phoU_full"/>
    <property type="match status" value="1"/>
</dbReference>
<dbReference type="InterPro" id="IPR026022">
    <property type="entry name" value="PhoU_dom"/>
</dbReference>
<comment type="subcellular location">
    <subcellularLocation>
        <location evidence="1 7">Cytoplasm</location>
    </subcellularLocation>
</comment>
<dbReference type="GO" id="GO:0006817">
    <property type="term" value="P:phosphate ion transport"/>
    <property type="evidence" value="ECO:0007669"/>
    <property type="project" value="UniProtKB-KW"/>
</dbReference>
<feature type="domain" description="PhoU" evidence="8">
    <location>
        <begin position="25"/>
        <end position="111"/>
    </location>
</feature>
<evidence type="ECO:0000256" key="6">
    <source>
        <dbReference type="ARBA" id="ARBA00022592"/>
    </source>
</evidence>
<dbReference type="Pfam" id="PF01895">
    <property type="entry name" value="PhoU"/>
    <property type="match status" value="2"/>
</dbReference>
<comment type="similarity">
    <text evidence="2 7">Belongs to the PhoU family.</text>
</comment>
<dbReference type="FunFam" id="1.20.58.220:FF:000004">
    <property type="entry name" value="Phosphate-specific transport system accessory protein PhoU"/>
    <property type="match status" value="1"/>
</dbReference>
<dbReference type="GO" id="GO:0045936">
    <property type="term" value="P:negative regulation of phosphate metabolic process"/>
    <property type="evidence" value="ECO:0007669"/>
    <property type="project" value="InterPro"/>
</dbReference>
<dbReference type="AlphaFoldDB" id="A0A2T1FG51"/>
<evidence type="ECO:0000259" key="8">
    <source>
        <dbReference type="Pfam" id="PF01895"/>
    </source>
</evidence>
<sequence length="229" mass="25886">MTISYSLNESKQFKHRSRRLEQDLLLMGALVEQSFRLAHSSLFQREIGAAEQIPQIDRKIDRFYHQIEIECAELMAIVSPAAQDLRRLSAFMQMVRDLERIGDYAKDISEISLKLFPYPVAHPCLPAIEQMSHHARAMLEASLAALSNLDGTAGPTVHKLDDVVDRAYDEIYQTLASQRNLQGSVEPTILLALTIRHLERMADHATNIAYRVTFIVTGSRKLVKDKGNG</sequence>
<dbReference type="GO" id="GO:0030643">
    <property type="term" value="P:intracellular phosphate ion homeostasis"/>
    <property type="evidence" value="ECO:0007669"/>
    <property type="project" value="InterPro"/>
</dbReference>
<dbReference type="PIRSF" id="PIRSF003107">
    <property type="entry name" value="PhoU"/>
    <property type="match status" value="1"/>
</dbReference>
<keyword evidence="10" id="KW-1185">Reference proteome</keyword>
<keyword evidence="5 7" id="KW-0963">Cytoplasm</keyword>
<dbReference type="OrthoDB" id="9814256at2"/>
<keyword evidence="6 7" id="KW-0592">Phosphate transport</keyword>
<dbReference type="PANTHER" id="PTHR42930:SF3">
    <property type="entry name" value="PHOSPHATE-SPECIFIC TRANSPORT SYSTEM ACCESSORY PROTEIN PHOU"/>
    <property type="match status" value="1"/>
</dbReference>
<dbReference type="Gene3D" id="1.20.58.220">
    <property type="entry name" value="Phosphate transport system protein phou homolog 2, domain 2"/>
    <property type="match status" value="1"/>
</dbReference>
<dbReference type="InterPro" id="IPR028366">
    <property type="entry name" value="PhoU"/>
</dbReference>
<dbReference type="GO" id="GO:0005737">
    <property type="term" value="C:cytoplasm"/>
    <property type="evidence" value="ECO:0007669"/>
    <property type="project" value="UniProtKB-SubCell"/>
</dbReference>
<comment type="caution">
    <text evidence="9">The sequence shown here is derived from an EMBL/GenBank/DDBJ whole genome shotgun (WGS) entry which is preliminary data.</text>
</comment>
<comment type="subunit">
    <text evidence="3 7">Homodimer.</text>
</comment>
<feature type="domain" description="PhoU" evidence="8">
    <location>
        <begin position="128"/>
        <end position="212"/>
    </location>
</feature>
<proteinExistence type="inferred from homology"/>
<reference evidence="9 10" key="1">
    <citation type="submission" date="2018-03" db="EMBL/GenBank/DDBJ databases">
        <title>The ancient ancestry and fast evolution of plastids.</title>
        <authorList>
            <person name="Moore K.R."/>
            <person name="Magnabosco C."/>
            <person name="Momper L."/>
            <person name="Gold D.A."/>
            <person name="Bosak T."/>
            <person name="Fournier G.P."/>
        </authorList>
    </citation>
    <scope>NUCLEOTIDE SEQUENCE [LARGE SCALE GENOMIC DNA]</scope>
    <source>
        <strain evidence="9 10">CCALA 037</strain>
    </source>
</reference>
<protein>
    <recommendedName>
        <fullName evidence="7">Phosphate-specific transport system accessory protein PhoU</fullName>
    </recommendedName>
</protein>
<organism evidence="9 10">
    <name type="scientific">Chamaesiphon polymorphus CCALA 037</name>
    <dbReference type="NCBI Taxonomy" id="2107692"/>
    <lineage>
        <taxon>Bacteria</taxon>
        <taxon>Bacillati</taxon>
        <taxon>Cyanobacteriota</taxon>
        <taxon>Cyanophyceae</taxon>
        <taxon>Gomontiellales</taxon>
        <taxon>Chamaesiphonaceae</taxon>
        <taxon>Chamaesiphon</taxon>
    </lineage>
</organism>
<evidence type="ECO:0000256" key="5">
    <source>
        <dbReference type="ARBA" id="ARBA00022490"/>
    </source>
</evidence>